<dbReference type="PANTHER" id="PTHR37422:SF13">
    <property type="entry name" value="LIPOPOLYSACCHARIDE BIOSYNTHESIS PROTEIN PA4999-RELATED"/>
    <property type="match status" value="1"/>
</dbReference>
<dbReference type="GO" id="GO:0016874">
    <property type="term" value="F:ligase activity"/>
    <property type="evidence" value="ECO:0007669"/>
    <property type="project" value="UniProtKB-KW"/>
</dbReference>
<evidence type="ECO:0000313" key="8">
    <source>
        <dbReference type="Proteomes" id="UP001597295"/>
    </source>
</evidence>
<feature type="transmembrane region" description="Helical" evidence="5">
    <location>
        <begin position="12"/>
        <end position="33"/>
    </location>
</feature>
<comment type="subcellular location">
    <subcellularLocation>
        <location evidence="1">Membrane</location>
        <topology evidence="1">Multi-pass membrane protein</topology>
    </subcellularLocation>
</comment>
<reference evidence="8" key="1">
    <citation type="journal article" date="2019" name="Int. J. Syst. Evol. Microbiol.">
        <title>The Global Catalogue of Microorganisms (GCM) 10K type strain sequencing project: providing services to taxonomists for standard genome sequencing and annotation.</title>
        <authorList>
            <consortium name="The Broad Institute Genomics Platform"/>
            <consortium name="The Broad Institute Genome Sequencing Center for Infectious Disease"/>
            <person name="Wu L."/>
            <person name="Ma J."/>
        </authorList>
    </citation>
    <scope>NUCLEOTIDE SEQUENCE [LARGE SCALE GENOMIC DNA]</scope>
    <source>
        <strain evidence="8">CGMCC 1.19062</strain>
    </source>
</reference>
<keyword evidence="8" id="KW-1185">Reference proteome</keyword>
<evidence type="ECO:0000259" key="6">
    <source>
        <dbReference type="Pfam" id="PF04932"/>
    </source>
</evidence>
<dbReference type="RefSeq" id="WP_379879071.1">
    <property type="nucleotide sequence ID" value="NZ_JBHUIP010000016.1"/>
</dbReference>
<feature type="transmembrane region" description="Helical" evidence="5">
    <location>
        <begin position="367"/>
        <end position="385"/>
    </location>
</feature>
<evidence type="ECO:0000256" key="2">
    <source>
        <dbReference type="ARBA" id="ARBA00022692"/>
    </source>
</evidence>
<name>A0ABW5DWT7_9PROT</name>
<evidence type="ECO:0000256" key="1">
    <source>
        <dbReference type="ARBA" id="ARBA00004141"/>
    </source>
</evidence>
<keyword evidence="3 5" id="KW-1133">Transmembrane helix</keyword>
<feature type="transmembrane region" description="Helical" evidence="5">
    <location>
        <begin position="81"/>
        <end position="98"/>
    </location>
</feature>
<feature type="transmembrane region" description="Helical" evidence="5">
    <location>
        <begin position="104"/>
        <end position="125"/>
    </location>
</feature>
<keyword evidence="7" id="KW-0436">Ligase</keyword>
<keyword evidence="4 5" id="KW-0472">Membrane</keyword>
<evidence type="ECO:0000256" key="4">
    <source>
        <dbReference type="ARBA" id="ARBA00023136"/>
    </source>
</evidence>
<dbReference type="EMBL" id="JBHUIP010000016">
    <property type="protein sequence ID" value="MFD2265583.1"/>
    <property type="molecule type" value="Genomic_DNA"/>
</dbReference>
<dbReference type="PANTHER" id="PTHR37422">
    <property type="entry name" value="TEICHURONIC ACID BIOSYNTHESIS PROTEIN TUAE"/>
    <property type="match status" value="1"/>
</dbReference>
<feature type="transmembrane region" description="Helical" evidence="5">
    <location>
        <begin position="251"/>
        <end position="268"/>
    </location>
</feature>
<feature type="transmembrane region" description="Helical" evidence="5">
    <location>
        <begin position="220"/>
        <end position="239"/>
    </location>
</feature>
<feature type="transmembrane region" description="Helical" evidence="5">
    <location>
        <begin position="132"/>
        <end position="154"/>
    </location>
</feature>
<protein>
    <submittedName>
        <fullName evidence="7">O-antigen ligase family protein</fullName>
    </submittedName>
</protein>
<feature type="transmembrane region" description="Helical" evidence="5">
    <location>
        <begin position="197"/>
        <end position="214"/>
    </location>
</feature>
<accession>A0ABW5DWT7</accession>
<feature type="transmembrane region" description="Helical" evidence="5">
    <location>
        <begin position="336"/>
        <end position="355"/>
    </location>
</feature>
<sequence>MRAVIEKAGKKPAGIVYFLPFLLALIAAIVPLTAEKTVDLGGGSGSLDDPTRMMVFGTAYLWGAILCLMRSGDAIGVLGRAKGVLLLILFVAASALWSSFPMKVILVAIHLVGLLATTIAAGLYIEARGRFPYLFFAVALGVLLFLSVAMAVFLPDQGIHNVTYRWKGITTNPNHLGMVTVLAVWAALASFWDRHGWFGKLLALGVLATAFLTLRGSGSMTSTALCGLVILGVPVLAHMRNNKSGVRKAKLTSVVFVGFLGIIVLLAAKPELFSLAGVAGAAGRDPTLTGRTELWDIALMAFSEKLMVGWSFDSLASVLSIHTMKFGQFHNGFIDLGVRGGLVGIALFLFFWLELTFRLLRRFRADWLDASAFFVLCTVVLIWNMTESSFVRETHELWQMLTLVSIALAAHAAKAPAPAARYARPLAAQSPVSRRPMEVAL</sequence>
<evidence type="ECO:0000256" key="3">
    <source>
        <dbReference type="ARBA" id="ARBA00022989"/>
    </source>
</evidence>
<dbReference type="Pfam" id="PF04932">
    <property type="entry name" value="Wzy_C"/>
    <property type="match status" value="1"/>
</dbReference>
<evidence type="ECO:0000313" key="7">
    <source>
        <dbReference type="EMBL" id="MFD2265583.1"/>
    </source>
</evidence>
<keyword evidence="2 5" id="KW-0812">Transmembrane</keyword>
<organism evidence="7 8">
    <name type="scientific">Lacibacterium aquatile</name>
    <dbReference type="NCBI Taxonomy" id="1168082"/>
    <lineage>
        <taxon>Bacteria</taxon>
        <taxon>Pseudomonadati</taxon>
        <taxon>Pseudomonadota</taxon>
        <taxon>Alphaproteobacteria</taxon>
        <taxon>Rhodospirillales</taxon>
        <taxon>Rhodospirillaceae</taxon>
    </lineage>
</organism>
<gene>
    <name evidence="7" type="ORF">ACFSM5_21955</name>
</gene>
<feature type="transmembrane region" description="Helical" evidence="5">
    <location>
        <begin position="53"/>
        <end position="69"/>
    </location>
</feature>
<comment type="caution">
    <text evidence="7">The sequence shown here is derived from an EMBL/GenBank/DDBJ whole genome shotgun (WGS) entry which is preliminary data.</text>
</comment>
<feature type="transmembrane region" description="Helical" evidence="5">
    <location>
        <begin position="174"/>
        <end position="192"/>
    </location>
</feature>
<evidence type="ECO:0000256" key="5">
    <source>
        <dbReference type="SAM" id="Phobius"/>
    </source>
</evidence>
<dbReference type="InterPro" id="IPR007016">
    <property type="entry name" value="O-antigen_ligase-rel_domated"/>
</dbReference>
<proteinExistence type="predicted"/>
<feature type="domain" description="O-antigen ligase-related" evidence="6">
    <location>
        <begin position="207"/>
        <end position="349"/>
    </location>
</feature>
<dbReference type="InterPro" id="IPR051533">
    <property type="entry name" value="WaaL-like"/>
</dbReference>
<dbReference type="Proteomes" id="UP001597295">
    <property type="component" value="Unassembled WGS sequence"/>
</dbReference>
<feature type="transmembrane region" description="Helical" evidence="5">
    <location>
        <begin position="397"/>
        <end position="415"/>
    </location>
</feature>